<evidence type="ECO:0000313" key="2">
    <source>
        <dbReference type="EMBL" id="KAE9382413.1"/>
    </source>
</evidence>
<sequence>MLCHPEPVAQKEYAGEDIVGEGKDRAGASASSAPMEDNEGVDPVIPPAAPVDEAQKAEGKENGPLGKAEAAAEKVTLEMYPEDVD</sequence>
<name>A0A6A4GAA8_9AGAR</name>
<keyword evidence="3" id="KW-1185">Reference proteome</keyword>
<protein>
    <submittedName>
        <fullName evidence="2">Uncharacterized protein</fullName>
    </submittedName>
</protein>
<evidence type="ECO:0000313" key="3">
    <source>
        <dbReference type="Proteomes" id="UP000799118"/>
    </source>
</evidence>
<accession>A0A6A4GAA8</accession>
<dbReference type="OrthoDB" id="3263776at2759"/>
<dbReference type="Proteomes" id="UP000799118">
    <property type="component" value="Unassembled WGS sequence"/>
</dbReference>
<organism evidence="2 3">
    <name type="scientific">Gymnopus androsaceus JB14</name>
    <dbReference type="NCBI Taxonomy" id="1447944"/>
    <lineage>
        <taxon>Eukaryota</taxon>
        <taxon>Fungi</taxon>
        <taxon>Dikarya</taxon>
        <taxon>Basidiomycota</taxon>
        <taxon>Agaricomycotina</taxon>
        <taxon>Agaricomycetes</taxon>
        <taxon>Agaricomycetidae</taxon>
        <taxon>Agaricales</taxon>
        <taxon>Marasmiineae</taxon>
        <taxon>Omphalotaceae</taxon>
        <taxon>Gymnopus</taxon>
    </lineage>
</organism>
<evidence type="ECO:0000256" key="1">
    <source>
        <dbReference type="SAM" id="MobiDB-lite"/>
    </source>
</evidence>
<dbReference type="EMBL" id="ML771591">
    <property type="protein sequence ID" value="KAE9382413.1"/>
    <property type="molecule type" value="Genomic_DNA"/>
</dbReference>
<feature type="region of interest" description="Disordered" evidence="1">
    <location>
        <begin position="1"/>
        <end position="85"/>
    </location>
</feature>
<gene>
    <name evidence="2" type="ORF">BT96DRAFT_1010690</name>
</gene>
<proteinExistence type="predicted"/>
<reference evidence="2" key="1">
    <citation type="journal article" date="2019" name="Environ. Microbiol.">
        <title>Fungal ecological strategies reflected in gene transcription - a case study of two litter decomposers.</title>
        <authorList>
            <person name="Barbi F."/>
            <person name="Kohler A."/>
            <person name="Barry K."/>
            <person name="Baskaran P."/>
            <person name="Daum C."/>
            <person name="Fauchery L."/>
            <person name="Ihrmark K."/>
            <person name="Kuo A."/>
            <person name="LaButti K."/>
            <person name="Lipzen A."/>
            <person name="Morin E."/>
            <person name="Grigoriev I.V."/>
            <person name="Henrissat B."/>
            <person name="Lindahl B."/>
            <person name="Martin F."/>
        </authorList>
    </citation>
    <scope>NUCLEOTIDE SEQUENCE</scope>
    <source>
        <strain evidence="2">JB14</strain>
    </source>
</reference>
<dbReference type="AlphaFoldDB" id="A0A6A4GAA8"/>